<evidence type="ECO:0000256" key="2">
    <source>
        <dbReference type="ARBA" id="ARBA00022741"/>
    </source>
</evidence>
<dbReference type="PROSITE" id="PS50011">
    <property type="entry name" value="PROTEIN_KINASE_DOM"/>
    <property type="match status" value="1"/>
</dbReference>
<feature type="compositionally biased region" description="Pro residues" evidence="5">
    <location>
        <begin position="267"/>
        <end position="279"/>
    </location>
</feature>
<feature type="domain" description="Protein kinase" evidence="6">
    <location>
        <begin position="1"/>
        <end position="257"/>
    </location>
</feature>
<keyword evidence="2" id="KW-0547">Nucleotide-binding</keyword>
<dbReference type="InterPro" id="IPR011009">
    <property type="entry name" value="Kinase-like_dom_sf"/>
</dbReference>
<dbReference type="PANTHER" id="PTHR43289:SF34">
    <property type="entry name" value="SERINE_THREONINE-PROTEIN KINASE YBDM-RELATED"/>
    <property type="match status" value="1"/>
</dbReference>
<dbReference type="Proteomes" id="UP001596297">
    <property type="component" value="Unassembled WGS sequence"/>
</dbReference>
<organism evidence="7 8">
    <name type="scientific">Deinococcus lacus</name>
    <dbReference type="NCBI Taxonomy" id="392561"/>
    <lineage>
        <taxon>Bacteria</taxon>
        <taxon>Thermotogati</taxon>
        <taxon>Deinococcota</taxon>
        <taxon>Deinococci</taxon>
        <taxon>Deinococcales</taxon>
        <taxon>Deinococcaceae</taxon>
        <taxon>Deinococcus</taxon>
    </lineage>
</organism>
<sequence>MSERLAPSLVPGTVLQGKYQIVAAWPLTAGQPQGYHALHLGLGRAVTLLEEVQPAALPLAEQGRLMTRLGAEPYPEVLDSFGEAGRAYLVLPALPGAPLAGSLQGRGPLTPAEGLQLAEDLLAGLGRLHSQGFLIRQLRPQDIWWSEEGKATLPWLPAAVPVALAQSAPQVGPYHAPEETTSAVPGPPADLYALGAVLYTSLTGAVPPLATERLLGATLQPPPPGTPAALERLVDRLLRLRPEERPQTAAQAEAELLKEPAQTVPPVATPAPSPAPEPVHLPTRPAPAQIIPPNQSQPRRAGWSGPGCWAQRC</sequence>
<dbReference type="InterPro" id="IPR000719">
    <property type="entry name" value="Prot_kinase_dom"/>
</dbReference>
<reference evidence="8" key="1">
    <citation type="journal article" date="2019" name="Int. J. Syst. Evol. Microbiol.">
        <title>The Global Catalogue of Microorganisms (GCM) 10K type strain sequencing project: providing services to taxonomists for standard genome sequencing and annotation.</title>
        <authorList>
            <consortium name="The Broad Institute Genomics Platform"/>
            <consortium name="The Broad Institute Genome Sequencing Center for Infectious Disease"/>
            <person name="Wu L."/>
            <person name="Ma J."/>
        </authorList>
    </citation>
    <scope>NUCLEOTIDE SEQUENCE [LARGE SCALE GENOMIC DNA]</scope>
    <source>
        <strain evidence="8">CGMCC 1.15772</strain>
    </source>
</reference>
<evidence type="ECO:0000259" key="6">
    <source>
        <dbReference type="PROSITE" id="PS50011"/>
    </source>
</evidence>
<feature type="region of interest" description="Disordered" evidence="5">
    <location>
        <begin position="245"/>
        <end position="313"/>
    </location>
</feature>
<accession>A0ABW1YEI4</accession>
<dbReference type="Pfam" id="PF00069">
    <property type="entry name" value="Pkinase"/>
    <property type="match status" value="1"/>
</dbReference>
<evidence type="ECO:0000313" key="7">
    <source>
        <dbReference type="EMBL" id="MFC6592719.1"/>
    </source>
</evidence>
<dbReference type="SMART" id="SM00220">
    <property type="entry name" value="S_TKc"/>
    <property type="match status" value="1"/>
</dbReference>
<keyword evidence="4" id="KW-0067">ATP-binding</keyword>
<comment type="caution">
    <text evidence="7">The sequence shown here is derived from an EMBL/GenBank/DDBJ whole genome shotgun (WGS) entry which is preliminary data.</text>
</comment>
<dbReference type="EMBL" id="JBHSWD010000002">
    <property type="protein sequence ID" value="MFC6592719.1"/>
    <property type="molecule type" value="Genomic_DNA"/>
</dbReference>
<dbReference type="Gene3D" id="1.10.510.10">
    <property type="entry name" value="Transferase(Phosphotransferase) domain 1"/>
    <property type="match status" value="1"/>
</dbReference>
<dbReference type="RefSeq" id="WP_380083837.1">
    <property type="nucleotide sequence ID" value="NZ_JBHSWD010000002.1"/>
</dbReference>
<evidence type="ECO:0000256" key="5">
    <source>
        <dbReference type="SAM" id="MobiDB-lite"/>
    </source>
</evidence>
<gene>
    <name evidence="7" type="ORF">ACFP81_12415</name>
</gene>
<evidence type="ECO:0000256" key="3">
    <source>
        <dbReference type="ARBA" id="ARBA00022777"/>
    </source>
</evidence>
<keyword evidence="3" id="KW-0418">Kinase</keyword>
<dbReference type="SUPFAM" id="SSF56112">
    <property type="entry name" value="Protein kinase-like (PK-like)"/>
    <property type="match status" value="1"/>
</dbReference>
<name>A0ABW1YEI4_9DEIO</name>
<proteinExistence type="predicted"/>
<protein>
    <recommendedName>
        <fullName evidence="6">Protein kinase domain-containing protein</fullName>
    </recommendedName>
</protein>
<evidence type="ECO:0000256" key="4">
    <source>
        <dbReference type="ARBA" id="ARBA00022840"/>
    </source>
</evidence>
<evidence type="ECO:0000256" key="1">
    <source>
        <dbReference type="ARBA" id="ARBA00022679"/>
    </source>
</evidence>
<keyword evidence="8" id="KW-1185">Reference proteome</keyword>
<keyword evidence="1" id="KW-0808">Transferase</keyword>
<dbReference type="PANTHER" id="PTHR43289">
    <property type="entry name" value="MITOGEN-ACTIVATED PROTEIN KINASE KINASE KINASE 20-RELATED"/>
    <property type="match status" value="1"/>
</dbReference>
<evidence type="ECO:0000313" key="8">
    <source>
        <dbReference type="Proteomes" id="UP001596297"/>
    </source>
</evidence>